<keyword evidence="4" id="KW-1185">Reference proteome</keyword>
<name>A0ABU7M0R9_9PROT</name>
<dbReference type="InterPro" id="IPR023801">
    <property type="entry name" value="His_deacetylse_dom"/>
</dbReference>
<evidence type="ECO:0000259" key="2">
    <source>
        <dbReference type="Pfam" id="PF00850"/>
    </source>
</evidence>
<feature type="domain" description="Histone deacetylase" evidence="2">
    <location>
        <begin position="20"/>
        <end position="306"/>
    </location>
</feature>
<dbReference type="PRINTS" id="PR01270">
    <property type="entry name" value="HDASUPER"/>
</dbReference>
<dbReference type="Gene3D" id="3.40.800.20">
    <property type="entry name" value="Histone deacetylase domain"/>
    <property type="match status" value="1"/>
</dbReference>
<evidence type="ECO:0000313" key="4">
    <source>
        <dbReference type="Proteomes" id="UP001310692"/>
    </source>
</evidence>
<dbReference type="Proteomes" id="UP001310692">
    <property type="component" value="Unassembled WGS sequence"/>
</dbReference>
<protein>
    <submittedName>
        <fullName evidence="3">Histone deacetylase family protein</fullName>
    </submittedName>
</protein>
<proteinExistence type="inferred from homology"/>
<sequence length="310" mass="32539">MNTGVITAKAGFEHRIPPAHAEQPARLQSVLDALNAPDLAALPRIDAPRADRAALERVHTEAHVDRIFASEPDDDTLVGLDWDTFMTKGSLEAALRAAGAGMAAVDSVLSGEFDAAFCAIRPPGHHAERARPMGFCLFNNIAIAAMHALETHGLSRVAIVDIDVHHGNGSQELAEREPRVFFASIHESPLYPGTGMAGETGLDGNVVNVPVGAGLSGPGWRAAIEREITPALRAFAPDLILVSAGFDAHADDPLAGLQLQEADFAWAAAHLAALAGEIGHKRLVCLMEGGYDLPALGRSAAAFVQSLAEA</sequence>
<dbReference type="Pfam" id="PF00850">
    <property type="entry name" value="Hist_deacetyl"/>
    <property type="match status" value="1"/>
</dbReference>
<comment type="similarity">
    <text evidence="1">Belongs to the histone deacetylase family.</text>
</comment>
<reference evidence="3 4" key="1">
    <citation type="submission" date="2024-01" db="EMBL/GenBank/DDBJ databases">
        <title>Hyphobacterium bacterium isolated from marine sediment.</title>
        <authorList>
            <person name="Zhao S."/>
        </authorList>
    </citation>
    <scope>NUCLEOTIDE SEQUENCE [LARGE SCALE GENOMIC DNA]</scope>
    <source>
        <strain evidence="3 4">Y60-23</strain>
    </source>
</reference>
<dbReference type="SUPFAM" id="SSF52768">
    <property type="entry name" value="Arginase/deacetylase"/>
    <property type="match status" value="1"/>
</dbReference>
<dbReference type="PANTHER" id="PTHR10625">
    <property type="entry name" value="HISTONE DEACETYLASE HDAC1-RELATED"/>
    <property type="match status" value="1"/>
</dbReference>
<dbReference type="InterPro" id="IPR000286">
    <property type="entry name" value="HDACs"/>
</dbReference>
<dbReference type="EMBL" id="JAZDRO010000005">
    <property type="protein sequence ID" value="MEE2567398.1"/>
    <property type="molecule type" value="Genomic_DNA"/>
</dbReference>
<evidence type="ECO:0000256" key="1">
    <source>
        <dbReference type="ARBA" id="ARBA00005947"/>
    </source>
</evidence>
<dbReference type="PANTHER" id="PTHR10625:SF10">
    <property type="entry name" value="HISTONE DEACETYLASE HDAC1"/>
    <property type="match status" value="1"/>
</dbReference>
<comment type="caution">
    <text evidence="3">The sequence shown here is derived from an EMBL/GenBank/DDBJ whole genome shotgun (WGS) entry which is preliminary data.</text>
</comment>
<dbReference type="InterPro" id="IPR023696">
    <property type="entry name" value="Ureohydrolase_dom_sf"/>
</dbReference>
<dbReference type="CDD" id="cd11599">
    <property type="entry name" value="HDAC_classII_2"/>
    <property type="match status" value="1"/>
</dbReference>
<gene>
    <name evidence="3" type="ORF">V0U35_11990</name>
</gene>
<dbReference type="RefSeq" id="WP_330196959.1">
    <property type="nucleotide sequence ID" value="NZ_JAZDRO010000005.1"/>
</dbReference>
<accession>A0ABU7M0R9</accession>
<evidence type="ECO:0000313" key="3">
    <source>
        <dbReference type="EMBL" id="MEE2567398.1"/>
    </source>
</evidence>
<organism evidence="3 4">
    <name type="scientific">Hyphobacterium marinum</name>
    <dbReference type="NCBI Taxonomy" id="3116574"/>
    <lineage>
        <taxon>Bacteria</taxon>
        <taxon>Pseudomonadati</taxon>
        <taxon>Pseudomonadota</taxon>
        <taxon>Alphaproteobacteria</taxon>
        <taxon>Maricaulales</taxon>
        <taxon>Maricaulaceae</taxon>
        <taxon>Hyphobacterium</taxon>
    </lineage>
</organism>
<dbReference type="InterPro" id="IPR037138">
    <property type="entry name" value="His_deacetylse_dom_sf"/>
</dbReference>